<evidence type="ECO:0000313" key="10">
    <source>
        <dbReference type="EMBL" id="PXY01159.1"/>
    </source>
</evidence>
<dbReference type="NCBIfam" id="TIGR00624">
    <property type="entry name" value="tag"/>
    <property type="match status" value="1"/>
</dbReference>
<dbReference type="GO" id="GO:0046872">
    <property type="term" value="F:metal ion binding"/>
    <property type="evidence" value="ECO:0007669"/>
    <property type="project" value="UniProtKB-KW"/>
</dbReference>
<evidence type="ECO:0000256" key="8">
    <source>
        <dbReference type="ARBA" id="ARBA00066766"/>
    </source>
</evidence>
<feature type="binding site" evidence="9">
    <location>
        <position position="181"/>
    </location>
    <ligand>
        <name>Zn(2+)</name>
        <dbReference type="ChEBI" id="CHEBI:29105"/>
    </ligand>
</feature>
<dbReference type="InterPro" id="IPR004597">
    <property type="entry name" value="Tag"/>
</dbReference>
<feature type="binding site" evidence="9">
    <location>
        <position position="19"/>
    </location>
    <ligand>
        <name>Zn(2+)</name>
        <dbReference type="ChEBI" id="CHEBI:29105"/>
    </ligand>
</feature>
<dbReference type="OrthoDB" id="9807664at2"/>
<keyword evidence="2" id="KW-0227">DNA damage</keyword>
<feature type="binding site" evidence="9">
    <location>
        <position position="177"/>
    </location>
    <ligand>
        <name>Zn(2+)</name>
        <dbReference type="ChEBI" id="CHEBI:29105"/>
    </ligand>
</feature>
<protein>
    <recommendedName>
        <fullName evidence="8">DNA-3-methyladenine glycosylase I</fullName>
        <ecNumber evidence="8">3.2.2.20</ecNumber>
    </recommendedName>
</protein>
<proteinExistence type="predicted"/>
<dbReference type="AlphaFoldDB" id="A0A2V3ZXI1"/>
<evidence type="ECO:0000256" key="1">
    <source>
        <dbReference type="ARBA" id="ARBA00022723"/>
    </source>
</evidence>
<comment type="function">
    <text evidence="7">Hydrolysis of the deoxyribose N-glycosidic bond to excise 3-methyladenine from the damaged DNA polymer formed by alkylation lesions.</text>
</comment>
<evidence type="ECO:0000256" key="5">
    <source>
        <dbReference type="ARBA" id="ARBA00023204"/>
    </source>
</evidence>
<name>A0A2V3ZXI1_9BACT</name>
<evidence type="ECO:0000256" key="7">
    <source>
        <dbReference type="ARBA" id="ARBA00057608"/>
    </source>
</evidence>
<dbReference type="EMBL" id="QFLI01000004">
    <property type="protein sequence ID" value="PXY01159.1"/>
    <property type="molecule type" value="Genomic_DNA"/>
</dbReference>
<dbReference type="FunFam" id="1.10.340.30:FF:000009">
    <property type="entry name" value="DNA-3-methyladenine glycosylase I"/>
    <property type="match status" value="1"/>
</dbReference>
<comment type="catalytic activity">
    <reaction evidence="6">
        <text>Hydrolysis of alkylated DNA, releasing 3-methyladenine.</text>
        <dbReference type="EC" id="3.2.2.20"/>
    </reaction>
</comment>
<dbReference type="GO" id="GO:0006284">
    <property type="term" value="P:base-excision repair"/>
    <property type="evidence" value="ECO:0007669"/>
    <property type="project" value="InterPro"/>
</dbReference>
<dbReference type="GO" id="GO:0008725">
    <property type="term" value="F:DNA-3-methyladenine glycosylase activity"/>
    <property type="evidence" value="ECO:0007669"/>
    <property type="project" value="UniProtKB-EC"/>
</dbReference>
<dbReference type="RefSeq" id="WP_110360790.1">
    <property type="nucleotide sequence ID" value="NZ_QFLI01000004.1"/>
</dbReference>
<comment type="caution">
    <text evidence="10">The sequence shown here is derived from an EMBL/GenBank/DDBJ whole genome shotgun (WGS) entry which is preliminary data.</text>
</comment>
<reference evidence="10 11" key="1">
    <citation type="submission" date="2018-05" db="EMBL/GenBank/DDBJ databases">
        <title>Marinifilum breve JC075T sp. nov., a marine bacterium isolated from Yongle Blue Hole in the South China Sea.</title>
        <authorList>
            <person name="Fu T."/>
        </authorList>
    </citation>
    <scope>NUCLEOTIDE SEQUENCE [LARGE SCALE GENOMIC DNA]</scope>
    <source>
        <strain evidence="10 11">JC075</strain>
    </source>
</reference>
<evidence type="ECO:0000256" key="4">
    <source>
        <dbReference type="ARBA" id="ARBA00022833"/>
    </source>
</evidence>
<keyword evidence="5" id="KW-0234">DNA repair</keyword>
<gene>
    <name evidence="10" type="ORF">DF185_10940</name>
</gene>
<dbReference type="Pfam" id="PF03352">
    <property type="entry name" value="Adenine_glyco"/>
    <property type="match status" value="1"/>
</dbReference>
<evidence type="ECO:0000256" key="2">
    <source>
        <dbReference type="ARBA" id="ARBA00022763"/>
    </source>
</evidence>
<dbReference type="InterPro" id="IPR011257">
    <property type="entry name" value="DNA_glycosylase"/>
</dbReference>
<feature type="binding site" evidence="9">
    <location>
        <position position="6"/>
    </location>
    <ligand>
        <name>Zn(2+)</name>
        <dbReference type="ChEBI" id="CHEBI:29105"/>
    </ligand>
</feature>
<evidence type="ECO:0000256" key="6">
    <source>
        <dbReference type="ARBA" id="ARBA00052558"/>
    </source>
</evidence>
<dbReference type="PANTHER" id="PTHR30037">
    <property type="entry name" value="DNA-3-METHYLADENINE GLYCOSYLASE 1"/>
    <property type="match status" value="1"/>
</dbReference>
<evidence type="ECO:0000256" key="3">
    <source>
        <dbReference type="ARBA" id="ARBA00022801"/>
    </source>
</evidence>
<evidence type="ECO:0000256" key="9">
    <source>
        <dbReference type="PIRSR" id="PIRSR604597-1"/>
    </source>
</evidence>
<dbReference type="InterPro" id="IPR005019">
    <property type="entry name" value="Adenine_glyco"/>
</dbReference>
<evidence type="ECO:0000313" key="11">
    <source>
        <dbReference type="Proteomes" id="UP000248079"/>
    </source>
</evidence>
<accession>A0A2V3ZXI1</accession>
<keyword evidence="4 9" id="KW-0862">Zinc</keyword>
<dbReference type="Proteomes" id="UP000248079">
    <property type="component" value="Unassembled WGS sequence"/>
</dbReference>
<sequence length="187" mass="21527">MEKIRCEWAGNDPLYCDYHDNEWGVPLHDDQMLFEFLILEGAQAGLSWITVLRKRENYRKAFDNFDPNIVANYDQEKVDELLQNEGIIRNKLKINSAIKNAKAFLKVQAEFGSFDKYIWSFTGGKTIKNAWKNLSEVPALTDEATAMSKDLKKRGFNFVGPTICYAFMQATGMVNDHTTDCFKYNAK</sequence>
<dbReference type="PANTHER" id="PTHR30037:SF4">
    <property type="entry name" value="DNA-3-METHYLADENINE GLYCOSYLASE I"/>
    <property type="match status" value="1"/>
</dbReference>
<keyword evidence="1 9" id="KW-0479">Metal-binding</keyword>
<organism evidence="10 11">
    <name type="scientific">Marinifilum breve</name>
    <dbReference type="NCBI Taxonomy" id="2184082"/>
    <lineage>
        <taxon>Bacteria</taxon>
        <taxon>Pseudomonadati</taxon>
        <taxon>Bacteroidota</taxon>
        <taxon>Bacteroidia</taxon>
        <taxon>Marinilabiliales</taxon>
        <taxon>Marinifilaceae</taxon>
    </lineage>
</organism>
<dbReference type="SUPFAM" id="SSF48150">
    <property type="entry name" value="DNA-glycosylase"/>
    <property type="match status" value="1"/>
</dbReference>
<dbReference type="EC" id="3.2.2.20" evidence="8"/>
<keyword evidence="11" id="KW-1185">Reference proteome</keyword>
<dbReference type="InterPro" id="IPR052891">
    <property type="entry name" value="DNA-3mA_glycosylase"/>
</dbReference>
<keyword evidence="3" id="KW-0378">Hydrolase</keyword>
<dbReference type="Gene3D" id="1.10.340.30">
    <property type="entry name" value="Hypothetical protein, domain 2"/>
    <property type="match status" value="1"/>
</dbReference>